<dbReference type="Gene3D" id="2.60.120.260">
    <property type="entry name" value="Galactose-binding domain-like"/>
    <property type="match status" value="1"/>
</dbReference>
<feature type="region of interest" description="Disordered" evidence="1">
    <location>
        <begin position="163"/>
        <end position="212"/>
    </location>
</feature>
<dbReference type="EMBL" id="FONL01000009">
    <property type="protein sequence ID" value="SFE56640.1"/>
    <property type="molecule type" value="Genomic_DNA"/>
</dbReference>
<dbReference type="InterPro" id="IPR013830">
    <property type="entry name" value="SGNH_hydro"/>
</dbReference>
<evidence type="ECO:0000313" key="5">
    <source>
        <dbReference type="EMBL" id="SFE56640.1"/>
    </source>
</evidence>
<dbReference type="AlphaFoldDB" id="A0A1I2BN41"/>
<accession>A0A1I2BN41</accession>
<sequence>MYMLLALLAAGLVFCGTAVAANLVRATSPRVKTMGRWIPADNGCLHAGRGAVIASVEFEGTGVQAQMFSDSRGDVWWLKKLDDGPLLRFKSQMGINDLYADLPYGKHTLTIIRETEGMRGVTILRGFYFTDEKETADSGEGAAGDQAAVTVDAEKTNVEKDCAEISNAGKSNVEKGSNGTGKAEKKQIKKRNSENKNAIVSKKVKDGPEDSPVLQVPRRRCIEIIGDSVAAGAFIYPEGDYFQRESGYMAFGPRLARMLNADWSCVASSGEGAVRNNEEKAPYNAKHADEQIERAFYTQKEPRWNSGMDDPDLVILAYGENDFNDTAHRPSDSYFKEQYKKLILKLRKFRPDSVIFCMTPANIVTSRQAVPGMSGAVSELRAEGDTKVYFIDLNEQGQLLDQSDFLDGVHPLGSGHEKMARFLLEKVRTILDWK</sequence>
<dbReference type="Proteomes" id="UP000198896">
    <property type="component" value="Unassembled WGS sequence"/>
</dbReference>
<dbReference type="PANTHER" id="PTHR37834:SF2">
    <property type="entry name" value="ESTERASE, SGNH HYDROLASE-TYPE"/>
    <property type="match status" value="1"/>
</dbReference>
<protein>
    <submittedName>
        <fullName evidence="5">GDSL-like Lipase/Acylhydrolase family protein</fullName>
    </submittedName>
</protein>
<proteinExistence type="predicted"/>
<reference evidence="5 6" key="1">
    <citation type="submission" date="2016-10" db="EMBL/GenBank/DDBJ databases">
        <authorList>
            <person name="de Groot N.N."/>
        </authorList>
    </citation>
    <scope>NUCLEOTIDE SEQUENCE [LARGE SCALE GENOMIC DNA]</scope>
    <source>
        <strain evidence="5 6">DSM 9236</strain>
    </source>
</reference>
<name>A0A1I2BN41_9FIRM</name>
<gene>
    <name evidence="5" type="ORF">SAMN05216245_10942</name>
</gene>
<evidence type="ECO:0000256" key="2">
    <source>
        <dbReference type="SAM" id="SignalP"/>
    </source>
</evidence>
<dbReference type="GO" id="GO:0016787">
    <property type="term" value="F:hydrolase activity"/>
    <property type="evidence" value="ECO:0007669"/>
    <property type="project" value="UniProtKB-KW"/>
</dbReference>
<evidence type="ECO:0000259" key="4">
    <source>
        <dbReference type="Pfam" id="PF17996"/>
    </source>
</evidence>
<dbReference type="STRING" id="1123323.SAMN05216245_10942"/>
<dbReference type="InterPro" id="IPR036514">
    <property type="entry name" value="SGNH_hydro_sf"/>
</dbReference>
<keyword evidence="5" id="KW-0378">Hydrolase</keyword>
<feature type="compositionally biased region" description="Polar residues" evidence="1">
    <location>
        <begin position="168"/>
        <end position="177"/>
    </location>
</feature>
<dbReference type="PANTHER" id="PTHR37834">
    <property type="entry name" value="GDSL-LIKE LIPASE/ACYLHYDROLASE DOMAIN PROTEIN (AFU_ORTHOLOGUE AFUA_2G00620)"/>
    <property type="match status" value="1"/>
</dbReference>
<feature type="domain" description="Carbohydrate esterase 2 N-terminal" evidence="4">
    <location>
        <begin position="34"/>
        <end position="135"/>
    </location>
</feature>
<feature type="compositionally biased region" description="Basic and acidic residues" evidence="1">
    <location>
        <begin position="182"/>
        <end position="194"/>
    </location>
</feature>
<dbReference type="InterPro" id="IPR040794">
    <property type="entry name" value="CE2_N"/>
</dbReference>
<feature type="domain" description="SGNH hydrolase-type esterase" evidence="3">
    <location>
        <begin position="225"/>
        <end position="417"/>
    </location>
</feature>
<dbReference type="Pfam" id="PF13472">
    <property type="entry name" value="Lipase_GDSL_2"/>
    <property type="match status" value="1"/>
</dbReference>
<dbReference type="Gene3D" id="3.40.50.1110">
    <property type="entry name" value="SGNH hydrolase"/>
    <property type="match status" value="1"/>
</dbReference>
<evidence type="ECO:0000259" key="3">
    <source>
        <dbReference type="Pfam" id="PF13472"/>
    </source>
</evidence>
<organism evidence="5 6">
    <name type="scientific">Succiniclasticum ruminis DSM 9236</name>
    <dbReference type="NCBI Taxonomy" id="1123323"/>
    <lineage>
        <taxon>Bacteria</taxon>
        <taxon>Bacillati</taxon>
        <taxon>Bacillota</taxon>
        <taxon>Negativicutes</taxon>
        <taxon>Acidaminococcales</taxon>
        <taxon>Acidaminococcaceae</taxon>
        <taxon>Succiniclasticum</taxon>
    </lineage>
</organism>
<feature type="signal peptide" evidence="2">
    <location>
        <begin position="1"/>
        <end position="20"/>
    </location>
</feature>
<feature type="chain" id="PRO_5011773043" evidence="2">
    <location>
        <begin position="21"/>
        <end position="434"/>
    </location>
</feature>
<keyword evidence="2" id="KW-0732">Signal</keyword>
<dbReference type="SUPFAM" id="SSF52266">
    <property type="entry name" value="SGNH hydrolase"/>
    <property type="match status" value="1"/>
</dbReference>
<dbReference type="Pfam" id="PF17996">
    <property type="entry name" value="CE2_N"/>
    <property type="match status" value="1"/>
</dbReference>
<keyword evidence="6" id="KW-1185">Reference proteome</keyword>
<dbReference type="InterPro" id="IPR052762">
    <property type="entry name" value="PCW_deacetylase/CE"/>
</dbReference>
<evidence type="ECO:0000256" key="1">
    <source>
        <dbReference type="SAM" id="MobiDB-lite"/>
    </source>
</evidence>
<evidence type="ECO:0000313" key="6">
    <source>
        <dbReference type="Proteomes" id="UP000198896"/>
    </source>
</evidence>